<feature type="region of interest" description="Disordered" evidence="1">
    <location>
        <begin position="40"/>
        <end position="76"/>
    </location>
</feature>
<feature type="region of interest" description="Disordered" evidence="1">
    <location>
        <begin position="147"/>
        <end position="202"/>
    </location>
</feature>
<feature type="region of interest" description="Disordered" evidence="1">
    <location>
        <begin position="892"/>
        <end position="920"/>
    </location>
</feature>
<feature type="compositionally biased region" description="Polar residues" evidence="1">
    <location>
        <begin position="326"/>
        <end position="338"/>
    </location>
</feature>
<feature type="compositionally biased region" description="Polar residues" evidence="1">
    <location>
        <begin position="62"/>
        <end position="76"/>
    </location>
</feature>
<sequence>MTLSSVKQNILGELEGPLGPGGTMLMDLEAEDDLELIPAALSDRTSRRHPSTTTTSFLSPHHNPNSSTQPQQQASRPLQLLPDISADQASCTISQYFCRSGAAAESGPVSSSSYRDNHDDVTPQHNHQQSLHFNKPVVRVAGSASSVMGSLGTSSRIKQDSAGRRAAASATSKITASSSSRYAARPVPGSAPPPTTPSASTPSVLLASVQTTSSRDEAQHIRAKLANGLAGSRGGATTVISASSESPAAVQGKVPAAVSRIKQGQLLVTSTASSAAASTAAASASVTSTASSAAASATAKYDSYYEASSYKTPPPNRQPRPYIPAAQSQGSSRASINPTSTASSTSRVSSRLKIHTGADTSTAAHLPSPPITTPTTKTRAQQKMSSILTPPAASAAVATAASSMVTAAATASYKQPSSSTVKHPLRRTVVLPSPSPASGGTLLPQQYSNTSSSIIKQQNTTRNSAATRAAASSTGCSSSTAASTRRALTTTAVRPSSSTNKVSQHAAAAAAAATLQAGQAGSQRTSSSVNASASRGDEQSAAATTAFSDVMSVMSVRPSLHAELLDLDEEGSCYQFEGDYDAEDVQSILMEQELVDDDDIMIMEVVSNDDAFHRRLLPVGAAAADSLLDPALVHADLLDLEADPFVEGGEPQYDMQMSYQTVGARFSLAKIDDDDQQQQHYGQLVIKQLQDNACDQQQRQQSSSSGALKGGEMLVISKQQQILAADEAIKVANISEAASASAADYVDSDLPLQAEAADDDRQQVHCTAPVAATVAASTTAAAAAGGQLVARLSVRSNLLSSKFPSVLGVQNDEEANQHSPSVLGVQNDEEATQHSSSVLGVQNAEEATQHSSSVDPAADTANKSVMAEAAVPAAEVTDSPAADYTSMLTACSEGEASSDRGRSDLPHPSSATSITLPSASLSSARPAELLTLMYSHDEDDDEGIPRVRAGSRSCSSSSHLPSATPLKDPALRLQEQQQQLVPAASYYQHSALSGTSSMMVAADADMTTKSCGVMMRTASSLATSDVSGRIAQEAAKIAEAMMIVADTQTSSTAMIVADTQTSSTAMVVAELGGGDPLHNLIVAKSASSLARSDFSGFSTLTLRGSSFLMSEASRVAEAFASAESPGPTVNMETEVMGTLNADYEHHAPRYSPHMKAKGHHPTSHPDHGGSVFCLGAQTSSTTDVAEEQGVYQLPILNSYDICPDESYRLDESTATTSCTAVACLLVDAVPTEAATSEGCMIQPVLASHEPQVLLDDLYTRRNGDELRGLKAQLQEKAVPAALGAGQQQGAVVRPAVEAALQQENHLHPINIVIPSAALSEGHAEPTAAAYHQDPRDPATAALNEDPEPAAAAQYHHQYPEPAAAAQYHHQYPEPAAAHHHHEDPIDPVTALNEDYELAAANAQNEDSGPYRCIHYDGCGDPNPISSSRADAEAPPLHLEVDSSNRIVTVGNEWLVVEEQEQQHSGEQLELHKEEEQQHSGGDQLELHKEEEQEQQHSGEELEQHKEEEEEQQHRKEEEEHCKEEVEGHECGSYGADSDWSDVADADADVVADMTSSSARAVVSDMASSLSSSSSRIMMMAGMGDDIIRLSNTPNGHDGGDGNRSGRGSASVDLPEAPAAGNVADYADVAEDNIAAATADDCVNSRDIGSDATGGAIKADVEENPAGHPHLPPAAHYTVTALDLDLEEMEAAGPAVILRSPQRDMTSSVGEAVEVVEEEIGLLGCLQQQPEGEAAEVVEEEIGLLGCLQQQEGEAVEVVEEAEIGLLRCLQQQEEGVMSSFIWADRRRHYNSMSTGGAAAVAVTPPGDGTKGTAIMATMQGVHYAFSDYVAEGVADVDQDNGQLQCQIRESSSCADRVASTLMTCCDDVSDEPSAARGPGFIPPDHKSADSPQESWASSLDEERYRALGREPDLKVLGYDDIGVVSPSRSKTVYTVAELRTVVAELQEVGTTTAAELSHQGSNSVITTSGKTVVAELMTVVAELHTEITADESQSTSVILVAVDTAGLHDTAAAGLHDTAAAGLHDTAAAGLHDTAAAGLHDTAATRSVERRDLQSSLEVPPNRIDQAAGQGQQQQQQQQLLSDAAVPAAVGMEDLLLLPQSPAYLLSSHANPPSGGEGRINEEKSNVIAVTAVKADHIEHHHEEQQPPLPPYDNVATMMDLLGQLPDLTDDEEVVLEVAAGEEAGERNQEEEVDKELQNITSFQVVILHGNASSRGIPHMADGESKEDYEAGGSCKEQGSTAAMSGGSCKELDSTAAMSGGSCKELGSTVAMSGGSCKELGSTVAMSGGSCKELGSTATMSGGSCKELGSTVAMSGGSCKELGSTVAMSGGSCKELGSTAAMSADSNTEVKDEASHHGFHHDHLRITDIHDDTKTATAVAADPPVAGYAVVVVPADPSSSAAGGTGRCIASPAVVATPLLPPTSEAKADEDNEIIPSVAESPVAASDQHIHCHAGSQSCVIIPIDQTREQHNAGQEAGSLVHPQKSRGWILQSSPSASLPQNVDIKGGTTSVNDNNPASSTGSSCSSWLFTCIPSCFSLSSAN</sequence>
<feature type="region of interest" description="Disordered" evidence="1">
    <location>
        <begin position="451"/>
        <end position="505"/>
    </location>
</feature>
<proteinExistence type="predicted"/>
<feature type="region of interest" description="Disordered" evidence="1">
    <location>
        <begin position="357"/>
        <end position="376"/>
    </location>
</feature>
<feature type="region of interest" description="Disordered" evidence="1">
    <location>
        <begin position="1459"/>
        <end position="1539"/>
    </location>
</feature>
<feature type="compositionally biased region" description="Low complexity" evidence="1">
    <location>
        <begin position="164"/>
        <end position="188"/>
    </location>
</feature>
<feature type="region of interest" description="Disordered" evidence="1">
    <location>
        <begin position="1323"/>
        <end position="1342"/>
    </location>
</feature>
<feature type="region of interest" description="Disordered" evidence="1">
    <location>
        <begin position="2492"/>
        <end position="2525"/>
    </location>
</feature>
<comment type="caution">
    <text evidence="2">The sequence shown here is derived from an EMBL/GenBank/DDBJ whole genome shotgun (WGS) entry which is preliminary data.</text>
</comment>
<feature type="region of interest" description="Disordered" evidence="1">
    <location>
        <begin position="307"/>
        <end position="351"/>
    </location>
</feature>
<gene>
    <name evidence="2" type="ORF">CEUSTIGMA_g1878.t1</name>
</gene>
<evidence type="ECO:0000313" key="2">
    <source>
        <dbReference type="EMBL" id="GAX74429.1"/>
    </source>
</evidence>
<name>A0A250WUN6_9CHLO</name>
<feature type="compositionally biased region" description="Polar residues" evidence="1">
    <location>
        <begin position="123"/>
        <end position="132"/>
    </location>
</feature>
<feature type="compositionally biased region" description="Polar residues" evidence="1">
    <location>
        <begin position="518"/>
        <end position="533"/>
    </location>
</feature>
<feature type="compositionally biased region" description="Basic and acidic residues" evidence="1">
    <location>
        <begin position="1484"/>
        <end position="1529"/>
    </location>
</feature>
<reference evidence="2 3" key="1">
    <citation type="submission" date="2017-08" db="EMBL/GenBank/DDBJ databases">
        <title>Acidophilic green algal genome provides insights into adaptation to an acidic environment.</title>
        <authorList>
            <person name="Hirooka S."/>
            <person name="Hirose Y."/>
            <person name="Kanesaki Y."/>
            <person name="Higuchi S."/>
            <person name="Fujiwara T."/>
            <person name="Onuma R."/>
            <person name="Era A."/>
            <person name="Ohbayashi R."/>
            <person name="Uzuka A."/>
            <person name="Nozaki H."/>
            <person name="Yoshikawa H."/>
            <person name="Miyagishima S.Y."/>
        </authorList>
    </citation>
    <scope>NUCLEOTIDE SEQUENCE [LARGE SCALE GENOMIC DNA]</scope>
    <source>
        <strain evidence="2 3">NIES-2499</strain>
    </source>
</reference>
<accession>A0A250WUN6</accession>
<protein>
    <submittedName>
        <fullName evidence="2">Uncharacterized protein</fullName>
    </submittedName>
</protein>
<feature type="compositionally biased region" description="Low complexity" evidence="1">
    <location>
        <begin position="460"/>
        <end position="492"/>
    </location>
</feature>
<feature type="compositionally biased region" description="Low complexity" evidence="1">
    <location>
        <begin position="951"/>
        <end position="962"/>
    </location>
</feature>
<feature type="compositionally biased region" description="Polar residues" evidence="1">
    <location>
        <begin position="147"/>
        <end position="156"/>
    </location>
</feature>
<keyword evidence="3" id="KW-1185">Reference proteome</keyword>
<feature type="compositionally biased region" description="Basic and acidic residues" evidence="1">
    <location>
        <begin position="1460"/>
        <end position="1477"/>
    </location>
</feature>
<dbReference type="Proteomes" id="UP000232323">
    <property type="component" value="Unassembled WGS sequence"/>
</dbReference>
<feature type="region of interest" description="Disordered" evidence="1">
    <location>
        <begin position="518"/>
        <end position="540"/>
    </location>
</feature>
<feature type="region of interest" description="Disordered" evidence="1">
    <location>
        <begin position="1588"/>
        <end position="1613"/>
    </location>
</feature>
<feature type="region of interest" description="Disordered" evidence="1">
    <location>
        <begin position="105"/>
        <end position="132"/>
    </location>
</feature>
<feature type="region of interest" description="Disordered" evidence="1">
    <location>
        <begin position="937"/>
        <end position="965"/>
    </location>
</feature>
<feature type="compositionally biased region" description="Polar residues" evidence="1">
    <location>
        <begin position="2508"/>
        <end position="2525"/>
    </location>
</feature>
<organism evidence="2 3">
    <name type="scientific">Chlamydomonas eustigma</name>
    <dbReference type="NCBI Taxonomy" id="1157962"/>
    <lineage>
        <taxon>Eukaryota</taxon>
        <taxon>Viridiplantae</taxon>
        <taxon>Chlorophyta</taxon>
        <taxon>core chlorophytes</taxon>
        <taxon>Chlorophyceae</taxon>
        <taxon>CS clade</taxon>
        <taxon>Chlamydomonadales</taxon>
        <taxon>Chlamydomonadaceae</taxon>
        <taxon>Chlamydomonas</taxon>
    </lineage>
</organism>
<dbReference type="EMBL" id="BEGY01000007">
    <property type="protein sequence ID" value="GAX74429.1"/>
    <property type="molecule type" value="Genomic_DNA"/>
</dbReference>
<feature type="compositionally biased region" description="Pro residues" evidence="1">
    <location>
        <begin position="312"/>
        <end position="322"/>
    </location>
</feature>
<feature type="region of interest" description="Disordered" evidence="1">
    <location>
        <begin position="1872"/>
        <end position="1898"/>
    </location>
</feature>
<feature type="compositionally biased region" description="Polar residues" evidence="1">
    <location>
        <begin position="2492"/>
        <end position="2501"/>
    </location>
</feature>
<evidence type="ECO:0000313" key="3">
    <source>
        <dbReference type="Proteomes" id="UP000232323"/>
    </source>
</evidence>
<evidence type="ECO:0000256" key="1">
    <source>
        <dbReference type="SAM" id="MobiDB-lite"/>
    </source>
</evidence>
<feature type="compositionally biased region" description="Polar residues" evidence="1">
    <location>
        <begin position="493"/>
        <end position="503"/>
    </location>
</feature>
<feature type="compositionally biased region" description="Low complexity" evidence="1">
    <location>
        <begin position="339"/>
        <end position="351"/>
    </location>
</feature>